<accession>A0A0S2SFE8</accession>
<dbReference type="AlphaFoldDB" id="A0A0S2SFE8"/>
<reference evidence="2" key="1">
    <citation type="submission" date="2015-10" db="EMBL/GenBank/DDBJ databases">
        <title>Complete Genome Sequence of Aeromonas schubertii strain WL1483.</title>
        <authorList>
            <person name="Liu L."/>
        </authorList>
    </citation>
    <scope>NUCLEOTIDE SEQUENCE [LARGE SCALE GENOMIC DNA]</scope>
    <source>
        <strain evidence="2">WL1483</strain>
    </source>
</reference>
<dbReference type="Proteomes" id="UP000058114">
    <property type="component" value="Chromosome"/>
</dbReference>
<dbReference type="EMBL" id="CP013067">
    <property type="protein sequence ID" value="ALP40417.1"/>
    <property type="molecule type" value="Genomic_DNA"/>
</dbReference>
<protein>
    <submittedName>
        <fullName evidence="1">Uncharacterized protein</fullName>
    </submittedName>
</protein>
<proteinExistence type="predicted"/>
<sequence length="42" mass="4704">MMTVVIRGGDPWAFSPDTGLRAGISLFTQTMRWLMQNMDTVA</sequence>
<evidence type="ECO:0000313" key="2">
    <source>
        <dbReference type="Proteomes" id="UP000058114"/>
    </source>
</evidence>
<reference evidence="1 2" key="2">
    <citation type="journal article" date="2016" name="Genome Announc.">
        <title>Complete Genome Sequence of the Highly Virulent Aeromonas schubertii Strain WL1483, Isolated from Diseased Snakehead Fish (Channa argus) in China.</title>
        <authorList>
            <person name="Liu L."/>
            <person name="Li N."/>
            <person name="Zhang D."/>
            <person name="Fu X."/>
            <person name="Shi C."/>
            <person name="Lin Q."/>
            <person name="Hao G."/>
        </authorList>
    </citation>
    <scope>NUCLEOTIDE SEQUENCE [LARGE SCALE GENOMIC DNA]</scope>
    <source>
        <strain evidence="1 2">WL1483</strain>
    </source>
</reference>
<dbReference type="KEGG" id="asr:WL1483_998"/>
<evidence type="ECO:0000313" key="1">
    <source>
        <dbReference type="EMBL" id="ALP40417.1"/>
    </source>
</evidence>
<gene>
    <name evidence="1" type="ORF">WL1483_998</name>
</gene>
<organism evidence="1 2">
    <name type="scientific">Aeromonas schubertii</name>
    <dbReference type="NCBI Taxonomy" id="652"/>
    <lineage>
        <taxon>Bacteria</taxon>
        <taxon>Pseudomonadati</taxon>
        <taxon>Pseudomonadota</taxon>
        <taxon>Gammaproteobacteria</taxon>
        <taxon>Aeromonadales</taxon>
        <taxon>Aeromonadaceae</taxon>
        <taxon>Aeromonas</taxon>
    </lineage>
</organism>
<dbReference type="PATRIC" id="fig|652.5.peg.1345"/>
<name>A0A0S2SFE8_9GAMM</name>